<dbReference type="EMBL" id="JAWDJW010004604">
    <property type="protein sequence ID" value="KAK3073631.1"/>
    <property type="molecule type" value="Genomic_DNA"/>
</dbReference>
<keyword evidence="2" id="KW-1185">Reference proteome</keyword>
<sequence length="71" mass="7283">MIGWTSVLFAIQSYLAETPEQKETSSTPGYFGVLMSFMAVGVAYMPLFLPPPGGRGGGVGTGTEAAGAVPQ</sequence>
<evidence type="ECO:0000313" key="2">
    <source>
        <dbReference type="Proteomes" id="UP001186974"/>
    </source>
</evidence>
<name>A0ACC3DH36_9PEZI</name>
<comment type="caution">
    <text evidence="1">The sequence shown here is derived from an EMBL/GenBank/DDBJ whole genome shotgun (WGS) entry which is preliminary data.</text>
</comment>
<protein>
    <submittedName>
        <fullName evidence="1">Uncharacterized protein</fullName>
    </submittedName>
</protein>
<dbReference type="Proteomes" id="UP001186974">
    <property type="component" value="Unassembled WGS sequence"/>
</dbReference>
<evidence type="ECO:0000313" key="1">
    <source>
        <dbReference type="EMBL" id="KAK3073631.1"/>
    </source>
</evidence>
<gene>
    <name evidence="1" type="ORF">LTS18_014404</name>
</gene>
<reference evidence="1" key="1">
    <citation type="submission" date="2024-09" db="EMBL/GenBank/DDBJ databases">
        <title>Black Yeasts Isolated from many extreme environments.</title>
        <authorList>
            <person name="Coleine C."/>
            <person name="Stajich J.E."/>
            <person name="Selbmann L."/>
        </authorList>
    </citation>
    <scope>NUCLEOTIDE SEQUENCE</scope>
    <source>
        <strain evidence="1">CCFEE 5737</strain>
    </source>
</reference>
<organism evidence="1 2">
    <name type="scientific">Coniosporium uncinatum</name>
    <dbReference type="NCBI Taxonomy" id="93489"/>
    <lineage>
        <taxon>Eukaryota</taxon>
        <taxon>Fungi</taxon>
        <taxon>Dikarya</taxon>
        <taxon>Ascomycota</taxon>
        <taxon>Pezizomycotina</taxon>
        <taxon>Dothideomycetes</taxon>
        <taxon>Dothideomycetes incertae sedis</taxon>
        <taxon>Coniosporium</taxon>
    </lineage>
</organism>
<accession>A0ACC3DH36</accession>
<proteinExistence type="predicted"/>